<keyword evidence="2" id="KW-1185">Reference proteome</keyword>
<gene>
    <name evidence="1" type="ordered locus">Gura_0953</name>
</gene>
<dbReference type="AlphaFoldDB" id="A5GB82"/>
<organism evidence="1 2">
    <name type="scientific">Geotalea uraniireducens (strain Rf4)</name>
    <name type="common">Geobacter uraniireducens</name>
    <dbReference type="NCBI Taxonomy" id="351605"/>
    <lineage>
        <taxon>Bacteria</taxon>
        <taxon>Pseudomonadati</taxon>
        <taxon>Thermodesulfobacteriota</taxon>
        <taxon>Desulfuromonadia</taxon>
        <taxon>Geobacterales</taxon>
        <taxon>Geobacteraceae</taxon>
        <taxon>Geotalea</taxon>
    </lineage>
</organism>
<dbReference type="OrthoDB" id="164435at2"/>
<protein>
    <submittedName>
        <fullName evidence="1">Uncharacterized protein</fullName>
    </submittedName>
</protein>
<dbReference type="KEGG" id="gur:Gura_0953"/>
<dbReference type="EMBL" id="CP000698">
    <property type="protein sequence ID" value="ABQ25159.1"/>
    <property type="molecule type" value="Genomic_DNA"/>
</dbReference>
<dbReference type="Proteomes" id="UP000006695">
    <property type="component" value="Chromosome"/>
</dbReference>
<dbReference type="HOGENOM" id="CLU_199748_0_0_7"/>
<accession>A5GB82</accession>
<reference evidence="1 2" key="1">
    <citation type="submission" date="2007-05" db="EMBL/GenBank/DDBJ databases">
        <title>Complete sequence of Geobacter uraniireducens Rf4.</title>
        <authorList>
            <consortium name="US DOE Joint Genome Institute"/>
            <person name="Copeland A."/>
            <person name="Lucas S."/>
            <person name="Lapidus A."/>
            <person name="Barry K."/>
            <person name="Detter J.C."/>
            <person name="Glavina del Rio T."/>
            <person name="Hammon N."/>
            <person name="Israni S."/>
            <person name="Dalin E."/>
            <person name="Tice H."/>
            <person name="Pitluck S."/>
            <person name="Chertkov O."/>
            <person name="Brettin T."/>
            <person name="Bruce D."/>
            <person name="Han C."/>
            <person name="Schmutz J."/>
            <person name="Larimer F."/>
            <person name="Land M."/>
            <person name="Hauser L."/>
            <person name="Kyrpides N."/>
            <person name="Mikhailova N."/>
            <person name="Shelobolina E."/>
            <person name="Aklujkar M."/>
            <person name="Lovley D."/>
            <person name="Richardson P."/>
        </authorList>
    </citation>
    <scope>NUCLEOTIDE SEQUENCE [LARGE SCALE GENOMIC DNA]</scope>
    <source>
        <strain evidence="1 2">Rf4</strain>
    </source>
</reference>
<proteinExistence type="predicted"/>
<evidence type="ECO:0000313" key="2">
    <source>
        <dbReference type="Proteomes" id="UP000006695"/>
    </source>
</evidence>
<evidence type="ECO:0000313" key="1">
    <source>
        <dbReference type="EMBL" id="ABQ25159.1"/>
    </source>
</evidence>
<name>A5GB82_GEOUR</name>
<sequence>MIMRYAMRSAKSVCAKELYHEIETTPEEYLPALLEIVRGFRHGILLKPAAESIRTGMKEALEGNTLPVSELWKGIDAQ</sequence>